<dbReference type="GO" id="GO:0005737">
    <property type="term" value="C:cytoplasm"/>
    <property type="evidence" value="ECO:0007669"/>
    <property type="project" value="TreeGrafter"/>
</dbReference>
<evidence type="ECO:0000259" key="10">
    <source>
        <dbReference type="PROSITE" id="PS51741"/>
    </source>
</evidence>
<feature type="domain" description="F-BAR" evidence="10">
    <location>
        <begin position="1"/>
        <end position="92"/>
    </location>
</feature>
<keyword evidence="5 8" id="KW-0175">Coiled coil</keyword>
<dbReference type="InterPro" id="IPR036028">
    <property type="entry name" value="SH3-like_dom_sf"/>
</dbReference>
<comment type="subcellular location">
    <subcellularLocation>
        <location evidence="1">Cytoplasm</location>
        <location evidence="1">Cytoskeleton</location>
    </subcellularLocation>
</comment>
<dbReference type="OrthoDB" id="28357at2759"/>
<evidence type="ECO:0000313" key="12">
    <source>
        <dbReference type="Proteomes" id="UP000678393"/>
    </source>
</evidence>
<dbReference type="CDD" id="cd11823">
    <property type="entry name" value="SH3_Nostrin"/>
    <property type="match status" value="1"/>
</dbReference>
<feature type="domain" description="SH3" evidence="9">
    <location>
        <begin position="275"/>
        <end position="332"/>
    </location>
</feature>
<dbReference type="PROSITE" id="PS51741">
    <property type="entry name" value="F_BAR"/>
    <property type="match status" value="1"/>
</dbReference>
<dbReference type="Gene3D" id="2.30.30.40">
    <property type="entry name" value="SH3 Domains"/>
    <property type="match status" value="1"/>
</dbReference>
<evidence type="ECO:0000313" key="11">
    <source>
        <dbReference type="EMBL" id="CAG5124058.1"/>
    </source>
</evidence>
<keyword evidence="2 7" id="KW-0728">SH3 domain</keyword>
<evidence type="ECO:0000256" key="1">
    <source>
        <dbReference type="ARBA" id="ARBA00004245"/>
    </source>
</evidence>
<dbReference type="PRINTS" id="PR00452">
    <property type="entry name" value="SH3DOMAIN"/>
</dbReference>
<dbReference type="Pfam" id="PF00018">
    <property type="entry name" value="SH3_1"/>
    <property type="match status" value="1"/>
</dbReference>
<keyword evidence="4" id="KW-0597">Phosphoprotein</keyword>
<sequence>VEKKSKQFLAQLKKADKEYTEASYKAESSRQDWDVTVARASMSMQSLEEERLKTMKDFLNKYNSHISVLSPKLTQYFDHLNEAVIIVDLQQDLKIIVQQKGIKGPRQPEQILIETYAEDPQVTIDNERRKDILKNYLIHIHQYIEKERKGREGVEKLVEVYKNKPSFADADAQEETRQKLEQATLMLNFLEASHYKINSSLCKAEGKTQPPSVFSQYIETVRDKQGLLVSTMRLPLNLALEGCSDYLPSHPPNDYYQEVTSPEDEFIDEEFPSPAVIGHCKALYDYKASQTDELSIKAGDVINVYEKLGDGWWEGELRGVRGIFPSTYVQEC</sequence>
<keyword evidence="12" id="KW-1185">Reference proteome</keyword>
<dbReference type="GO" id="GO:0005886">
    <property type="term" value="C:plasma membrane"/>
    <property type="evidence" value="ECO:0007669"/>
    <property type="project" value="TreeGrafter"/>
</dbReference>
<evidence type="ECO:0000256" key="2">
    <source>
        <dbReference type="ARBA" id="ARBA00022443"/>
    </source>
</evidence>
<dbReference type="SUPFAM" id="SSF50044">
    <property type="entry name" value="SH3-domain"/>
    <property type="match status" value="1"/>
</dbReference>
<evidence type="ECO:0000259" key="9">
    <source>
        <dbReference type="PROSITE" id="PS50002"/>
    </source>
</evidence>
<evidence type="ECO:0000256" key="5">
    <source>
        <dbReference type="ARBA" id="ARBA00023054"/>
    </source>
</evidence>
<dbReference type="PANTHER" id="PTHR23065:SF7">
    <property type="entry name" value="NOSTRIN, ISOFORM H"/>
    <property type="match status" value="1"/>
</dbReference>
<dbReference type="Pfam" id="PF25610">
    <property type="entry name" value="HR1_TOCA"/>
    <property type="match status" value="1"/>
</dbReference>
<proteinExistence type="predicted"/>
<dbReference type="InterPro" id="IPR027267">
    <property type="entry name" value="AH/BAR_dom_sf"/>
</dbReference>
<evidence type="ECO:0000256" key="3">
    <source>
        <dbReference type="ARBA" id="ARBA00022490"/>
    </source>
</evidence>
<dbReference type="SUPFAM" id="SSF103657">
    <property type="entry name" value="BAR/IMD domain-like"/>
    <property type="match status" value="1"/>
</dbReference>
<dbReference type="InterPro" id="IPR001452">
    <property type="entry name" value="SH3_domain"/>
</dbReference>
<feature type="non-terminal residue" evidence="11">
    <location>
        <position position="1"/>
    </location>
</feature>
<evidence type="ECO:0000256" key="6">
    <source>
        <dbReference type="ARBA" id="ARBA00023212"/>
    </source>
</evidence>
<organism evidence="11 12">
    <name type="scientific">Candidula unifasciata</name>
    <dbReference type="NCBI Taxonomy" id="100452"/>
    <lineage>
        <taxon>Eukaryota</taxon>
        <taxon>Metazoa</taxon>
        <taxon>Spiralia</taxon>
        <taxon>Lophotrochozoa</taxon>
        <taxon>Mollusca</taxon>
        <taxon>Gastropoda</taxon>
        <taxon>Heterobranchia</taxon>
        <taxon>Euthyneura</taxon>
        <taxon>Panpulmonata</taxon>
        <taxon>Eupulmonata</taxon>
        <taxon>Stylommatophora</taxon>
        <taxon>Helicina</taxon>
        <taxon>Helicoidea</taxon>
        <taxon>Geomitridae</taxon>
        <taxon>Candidula</taxon>
    </lineage>
</organism>
<dbReference type="GO" id="GO:0043226">
    <property type="term" value="C:organelle"/>
    <property type="evidence" value="ECO:0007669"/>
    <property type="project" value="UniProtKB-ARBA"/>
</dbReference>
<name>A0A8S3Z7A7_9EUPU</name>
<dbReference type="AlphaFoldDB" id="A0A8S3Z7A7"/>
<keyword evidence="6" id="KW-0206">Cytoskeleton</keyword>
<evidence type="ECO:0000256" key="7">
    <source>
        <dbReference type="PROSITE-ProRule" id="PRU00192"/>
    </source>
</evidence>
<dbReference type="EMBL" id="CAJHNH020001685">
    <property type="protein sequence ID" value="CAG5124058.1"/>
    <property type="molecule type" value="Genomic_DNA"/>
</dbReference>
<dbReference type="InterPro" id="IPR035656">
    <property type="entry name" value="Nostrin_SH3"/>
</dbReference>
<dbReference type="Proteomes" id="UP000678393">
    <property type="component" value="Unassembled WGS sequence"/>
</dbReference>
<evidence type="ECO:0008006" key="13">
    <source>
        <dbReference type="Google" id="ProtNLM"/>
    </source>
</evidence>
<dbReference type="Gene3D" id="1.20.1270.60">
    <property type="entry name" value="Arfaptin homology (AH) domain/BAR domain"/>
    <property type="match status" value="1"/>
</dbReference>
<dbReference type="PRINTS" id="PR00499">
    <property type="entry name" value="P67PHOX"/>
</dbReference>
<comment type="caution">
    <text evidence="11">The sequence shown here is derived from an EMBL/GenBank/DDBJ whole genome shotgun (WGS) entry which is preliminary data.</text>
</comment>
<dbReference type="InterPro" id="IPR057870">
    <property type="entry name" value="HR1_TOCA"/>
</dbReference>
<evidence type="ECO:0000256" key="8">
    <source>
        <dbReference type="PROSITE-ProRule" id="PRU01077"/>
    </source>
</evidence>
<accession>A0A8S3Z7A7</accession>
<dbReference type="PROSITE" id="PS50002">
    <property type="entry name" value="SH3"/>
    <property type="match status" value="1"/>
</dbReference>
<keyword evidence="3" id="KW-0963">Cytoplasm</keyword>
<gene>
    <name evidence="11" type="ORF">CUNI_LOCUS9616</name>
</gene>
<dbReference type="InterPro" id="IPR031160">
    <property type="entry name" value="F_BAR_dom"/>
</dbReference>
<reference evidence="11" key="1">
    <citation type="submission" date="2021-04" db="EMBL/GenBank/DDBJ databases">
        <authorList>
            <consortium name="Molecular Ecology Group"/>
        </authorList>
    </citation>
    <scope>NUCLEOTIDE SEQUENCE</scope>
</reference>
<dbReference type="FunFam" id="2.30.30.40:FF:000072">
    <property type="entry name" value="Unconventional Myosin IB"/>
    <property type="match status" value="1"/>
</dbReference>
<evidence type="ECO:0000256" key="4">
    <source>
        <dbReference type="ARBA" id="ARBA00022553"/>
    </source>
</evidence>
<protein>
    <recommendedName>
        <fullName evidence="13">Nostrin</fullName>
    </recommendedName>
</protein>
<dbReference type="Gene3D" id="6.10.140.470">
    <property type="match status" value="1"/>
</dbReference>
<dbReference type="SMART" id="SM00326">
    <property type="entry name" value="SH3"/>
    <property type="match status" value="1"/>
</dbReference>
<dbReference type="PANTHER" id="PTHR23065">
    <property type="entry name" value="PROLINE-SERINE-THREONINE PHOSPHATASE INTERACTING PROTEIN 1"/>
    <property type="match status" value="1"/>
</dbReference>